<protein>
    <submittedName>
        <fullName evidence="2">Uncharacterized protein</fullName>
    </submittedName>
</protein>
<dbReference type="RefSeq" id="WP_064982123.1">
    <property type="nucleotide sequence ID" value="NZ_LZLC01000153.1"/>
</dbReference>
<comment type="caution">
    <text evidence="2">The sequence shown here is derived from an EMBL/GenBank/DDBJ whole genome shotgun (WGS) entry which is preliminary data.</text>
</comment>
<accession>A0A1A3GX08</accession>
<gene>
    <name evidence="2" type="ORF">A5630_24660</name>
</gene>
<dbReference type="EMBL" id="LZLC01000153">
    <property type="protein sequence ID" value="OBJ40577.1"/>
    <property type="molecule type" value="Genomic_DNA"/>
</dbReference>
<sequence>MYAVDATTADAVAHAGVVRDRLQLEQQHDDDHDRVDRDDHHYDDHDPDYHDHDDHHHNNNRDHHSADNQHHIDHDDE</sequence>
<name>A0A1A3GX08_MYCMU</name>
<evidence type="ECO:0000256" key="1">
    <source>
        <dbReference type="SAM" id="MobiDB-lite"/>
    </source>
</evidence>
<evidence type="ECO:0000313" key="2">
    <source>
        <dbReference type="EMBL" id="OBJ40577.1"/>
    </source>
</evidence>
<evidence type="ECO:0000313" key="3">
    <source>
        <dbReference type="Proteomes" id="UP000093898"/>
    </source>
</evidence>
<dbReference type="AlphaFoldDB" id="A0A1A3GX08"/>
<dbReference type="Proteomes" id="UP000093898">
    <property type="component" value="Unassembled WGS sequence"/>
</dbReference>
<organism evidence="2 3">
    <name type="scientific">Mycolicibacterium mucogenicum</name>
    <name type="common">Mycobacterium mucogenicum</name>
    <dbReference type="NCBI Taxonomy" id="56689"/>
    <lineage>
        <taxon>Bacteria</taxon>
        <taxon>Bacillati</taxon>
        <taxon>Actinomycetota</taxon>
        <taxon>Actinomycetes</taxon>
        <taxon>Mycobacteriales</taxon>
        <taxon>Mycobacteriaceae</taxon>
        <taxon>Mycolicibacterium</taxon>
    </lineage>
</organism>
<proteinExistence type="predicted"/>
<feature type="region of interest" description="Disordered" evidence="1">
    <location>
        <begin position="19"/>
        <end position="77"/>
    </location>
</feature>
<reference evidence="2 3" key="1">
    <citation type="submission" date="2016-06" db="EMBL/GenBank/DDBJ databases">
        <authorList>
            <person name="Kjaerup R.B."/>
            <person name="Dalgaard T.S."/>
            <person name="Juul-Madsen H.R."/>
        </authorList>
    </citation>
    <scope>NUCLEOTIDE SEQUENCE [LARGE SCALE GENOMIC DNA]</scope>
    <source>
        <strain evidence="2 3">1127319.6</strain>
    </source>
</reference>